<evidence type="ECO:0000313" key="2">
    <source>
        <dbReference type="Proteomes" id="UP001179952"/>
    </source>
</evidence>
<evidence type="ECO:0000313" key="1">
    <source>
        <dbReference type="EMBL" id="KAK1256892.1"/>
    </source>
</evidence>
<reference evidence="1" key="1">
    <citation type="journal article" date="2023" name="Nat. Commun.">
        <title>Diploid and tetraploid genomes of Acorus and the evolution of monocots.</title>
        <authorList>
            <person name="Ma L."/>
            <person name="Liu K.W."/>
            <person name="Li Z."/>
            <person name="Hsiao Y.Y."/>
            <person name="Qi Y."/>
            <person name="Fu T."/>
            <person name="Tang G.D."/>
            <person name="Zhang D."/>
            <person name="Sun W.H."/>
            <person name="Liu D.K."/>
            <person name="Li Y."/>
            <person name="Chen G.Z."/>
            <person name="Liu X.D."/>
            <person name="Liao X.Y."/>
            <person name="Jiang Y.T."/>
            <person name="Yu X."/>
            <person name="Hao Y."/>
            <person name="Huang J."/>
            <person name="Zhao X.W."/>
            <person name="Ke S."/>
            <person name="Chen Y.Y."/>
            <person name="Wu W.L."/>
            <person name="Hsu J.L."/>
            <person name="Lin Y.F."/>
            <person name="Huang M.D."/>
            <person name="Li C.Y."/>
            <person name="Huang L."/>
            <person name="Wang Z.W."/>
            <person name="Zhao X."/>
            <person name="Zhong W.Y."/>
            <person name="Peng D.H."/>
            <person name="Ahmad S."/>
            <person name="Lan S."/>
            <person name="Zhang J.S."/>
            <person name="Tsai W.C."/>
            <person name="Van de Peer Y."/>
            <person name="Liu Z.J."/>
        </authorList>
    </citation>
    <scope>NUCLEOTIDE SEQUENCE</scope>
    <source>
        <strain evidence="1">SCP</strain>
    </source>
</reference>
<organism evidence="1 2">
    <name type="scientific">Acorus gramineus</name>
    <name type="common">Dwarf sweet flag</name>
    <dbReference type="NCBI Taxonomy" id="55184"/>
    <lineage>
        <taxon>Eukaryota</taxon>
        <taxon>Viridiplantae</taxon>
        <taxon>Streptophyta</taxon>
        <taxon>Embryophyta</taxon>
        <taxon>Tracheophyta</taxon>
        <taxon>Spermatophyta</taxon>
        <taxon>Magnoliopsida</taxon>
        <taxon>Liliopsida</taxon>
        <taxon>Acoraceae</taxon>
        <taxon>Acorus</taxon>
    </lineage>
</organism>
<protein>
    <submittedName>
        <fullName evidence="1">Uncharacterized protein</fullName>
    </submittedName>
</protein>
<sequence length="74" mass="8183">MAMAGGWVRGQAVHQAPKGLIARLDALRRRFFWRGAAGTGKSPYLVRWMDICRSKKKGGLGVLDLEVMNRGVVN</sequence>
<gene>
    <name evidence="1" type="ORF">QJS04_geneDACA002488</name>
</gene>
<dbReference type="AlphaFoldDB" id="A0AAV9A0Q5"/>
<dbReference type="EMBL" id="JAUJYN010000073">
    <property type="protein sequence ID" value="KAK1256892.1"/>
    <property type="molecule type" value="Genomic_DNA"/>
</dbReference>
<keyword evidence="2" id="KW-1185">Reference proteome</keyword>
<reference evidence="1" key="2">
    <citation type="submission" date="2023-06" db="EMBL/GenBank/DDBJ databases">
        <authorList>
            <person name="Ma L."/>
            <person name="Liu K.-W."/>
            <person name="Li Z."/>
            <person name="Hsiao Y.-Y."/>
            <person name="Qi Y."/>
            <person name="Fu T."/>
            <person name="Tang G."/>
            <person name="Zhang D."/>
            <person name="Sun W.-H."/>
            <person name="Liu D.-K."/>
            <person name="Li Y."/>
            <person name="Chen G.-Z."/>
            <person name="Liu X.-D."/>
            <person name="Liao X.-Y."/>
            <person name="Jiang Y.-T."/>
            <person name="Yu X."/>
            <person name="Hao Y."/>
            <person name="Huang J."/>
            <person name="Zhao X.-W."/>
            <person name="Ke S."/>
            <person name="Chen Y.-Y."/>
            <person name="Wu W.-L."/>
            <person name="Hsu J.-L."/>
            <person name="Lin Y.-F."/>
            <person name="Huang M.-D."/>
            <person name="Li C.-Y."/>
            <person name="Huang L."/>
            <person name="Wang Z.-W."/>
            <person name="Zhao X."/>
            <person name="Zhong W.-Y."/>
            <person name="Peng D.-H."/>
            <person name="Ahmad S."/>
            <person name="Lan S."/>
            <person name="Zhang J.-S."/>
            <person name="Tsai W.-C."/>
            <person name="Van De Peer Y."/>
            <person name="Liu Z.-J."/>
        </authorList>
    </citation>
    <scope>NUCLEOTIDE SEQUENCE</scope>
    <source>
        <strain evidence="1">SCP</strain>
        <tissue evidence="1">Leaves</tissue>
    </source>
</reference>
<accession>A0AAV9A0Q5</accession>
<proteinExistence type="predicted"/>
<comment type="caution">
    <text evidence="1">The sequence shown here is derived from an EMBL/GenBank/DDBJ whole genome shotgun (WGS) entry which is preliminary data.</text>
</comment>
<name>A0AAV9A0Q5_ACOGR</name>
<dbReference type="Proteomes" id="UP001179952">
    <property type="component" value="Unassembled WGS sequence"/>
</dbReference>